<reference evidence="5 6" key="1">
    <citation type="journal article" date="2023" name="Commun. Biol.">
        <title>Genome analysis of Parmales, the sister group of diatoms, reveals the evolutionary specialization of diatoms from phago-mixotrophs to photoautotrophs.</title>
        <authorList>
            <person name="Ban H."/>
            <person name="Sato S."/>
            <person name="Yoshikawa S."/>
            <person name="Yamada K."/>
            <person name="Nakamura Y."/>
            <person name="Ichinomiya M."/>
            <person name="Sato N."/>
            <person name="Blanc-Mathieu R."/>
            <person name="Endo H."/>
            <person name="Kuwata A."/>
            <person name="Ogata H."/>
        </authorList>
    </citation>
    <scope>NUCLEOTIDE SEQUENCE [LARGE SCALE GENOMIC DNA]</scope>
</reference>
<keyword evidence="4" id="KW-0472">Membrane</keyword>
<dbReference type="PRINTS" id="PR00301">
    <property type="entry name" value="HEATSHOCK70"/>
</dbReference>
<dbReference type="Pfam" id="PF00012">
    <property type="entry name" value="HSP70"/>
    <property type="match status" value="1"/>
</dbReference>
<name>A0ABQ6NCA9_9STRA</name>
<evidence type="ECO:0000256" key="2">
    <source>
        <dbReference type="ARBA" id="ARBA00022840"/>
    </source>
</evidence>
<keyword evidence="1 3" id="KW-0547">Nucleotide-binding</keyword>
<evidence type="ECO:0000256" key="1">
    <source>
        <dbReference type="ARBA" id="ARBA00022741"/>
    </source>
</evidence>
<feature type="transmembrane region" description="Helical" evidence="4">
    <location>
        <begin position="490"/>
        <end position="510"/>
    </location>
</feature>
<dbReference type="Gene3D" id="3.30.420.40">
    <property type="match status" value="2"/>
</dbReference>
<gene>
    <name evidence="5" type="ORF">TeGR_g8898</name>
</gene>
<dbReference type="EMBL" id="BRYB01006298">
    <property type="protein sequence ID" value="GMI54616.1"/>
    <property type="molecule type" value="Genomic_DNA"/>
</dbReference>
<comment type="caution">
    <text evidence="5">The sequence shown here is derived from an EMBL/GenBank/DDBJ whole genome shotgun (WGS) entry which is preliminary data.</text>
</comment>
<evidence type="ECO:0000256" key="3">
    <source>
        <dbReference type="RuleBase" id="RU003322"/>
    </source>
</evidence>
<dbReference type="SUPFAM" id="SSF100920">
    <property type="entry name" value="Heat shock protein 70kD (HSP70), peptide-binding domain"/>
    <property type="match status" value="1"/>
</dbReference>
<protein>
    <submittedName>
        <fullName evidence="5">Uncharacterized protein</fullName>
    </submittedName>
</protein>
<dbReference type="PANTHER" id="PTHR19375">
    <property type="entry name" value="HEAT SHOCK PROTEIN 70KDA"/>
    <property type="match status" value="1"/>
</dbReference>
<keyword evidence="4" id="KW-1133">Transmembrane helix</keyword>
<keyword evidence="4" id="KW-0812">Transmembrane</keyword>
<evidence type="ECO:0000313" key="6">
    <source>
        <dbReference type="Proteomes" id="UP001165060"/>
    </source>
</evidence>
<dbReference type="InterPro" id="IPR043129">
    <property type="entry name" value="ATPase_NBD"/>
</dbReference>
<sequence>MALLSAAALEAPLSVQAVPALLDPSLVLQPPPHSRFPEPPKPAPGAEHALLAGAGCLPRPHLSSFKSQLHLPSLKVPFAEGGGEASAPPLTVVAHFLAALHLSLLRLPPALRPPPPYSLVLAHPSSYTLPQKALLRDACLLSSFGPPHLVPESTAASLAYSLDSNLPPGSLAATLDFGAGTCDVTVARTGGGGEVLAVAGDPRLGGNDADALLAGWYTGGRGGGGERAVLDACREAKHRLCGELAAPSASATDFDPDPPPGEVAVDVAGHPRKVLTQAEFGRALAPLRPRLEALIRRSLPAGAGEVSCVVLTGGSSRLGVVRDAVRAVLPGAAVKADANPFTCVSVGAALRAGVISGNITDREIRNALMQDALPHAMGVSEEGGGLVEILGRGVKLPARDMVVMQVADWDQGGVTLVIGEEADGSVENVGTFTFMLHRVDAPGEGAGAREVEVWLEVTSEGKVKVEIYDEHDPEHRIKWGRRRGGEEGEAAGNGVLLVLVGMLFLLYVAVRVAFNEVIENEVGVGGGVGGGGEGGGGGFVEDEF</sequence>
<proteinExistence type="inferred from homology"/>
<dbReference type="Gene3D" id="3.90.640.10">
    <property type="entry name" value="Actin, Chain A, domain 4"/>
    <property type="match status" value="1"/>
</dbReference>
<keyword evidence="2 3" id="KW-0067">ATP-binding</keyword>
<accession>A0ABQ6NCA9</accession>
<evidence type="ECO:0000313" key="5">
    <source>
        <dbReference type="EMBL" id="GMI54616.1"/>
    </source>
</evidence>
<keyword evidence="6" id="KW-1185">Reference proteome</keyword>
<dbReference type="InterPro" id="IPR013126">
    <property type="entry name" value="Hsp_70_fam"/>
</dbReference>
<dbReference type="Proteomes" id="UP001165060">
    <property type="component" value="Unassembled WGS sequence"/>
</dbReference>
<dbReference type="SUPFAM" id="SSF53067">
    <property type="entry name" value="Actin-like ATPase domain"/>
    <property type="match status" value="2"/>
</dbReference>
<evidence type="ECO:0000256" key="4">
    <source>
        <dbReference type="SAM" id="Phobius"/>
    </source>
</evidence>
<comment type="similarity">
    <text evidence="3">Belongs to the heat shock protein 70 family.</text>
</comment>
<dbReference type="InterPro" id="IPR029047">
    <property type="entry name" value="HSP70_peptide-bd_sf"/>
</dbReference>
<organism evidence="5 6">
    <name type="scientific">Tetraparma gracilis</name>
    <dbReference type="NCBI Taxonomy" id="2962635"/>
    <lineage>
        <taxon>Eukaryota</taxon>
        <taxon>Sar</taxon>
        <taxon>Stramenopiles</taxon>
        <taxon>Ochrophyta</taxon>
        <taxon>Bolidophyceae</taxon>
        <taxon>Parmales</taxon>
        <taxon>Triparmaceae</taxon>
        <taxon>Tetraparma</taxon>
    </lineage>
</organism>